<feature type="coiled-coil region" evidence="1">
    <location>
        <begin position="6"/>
        <end position="74"/>
    </location>
</feature>
<name>A0A9W3KBD0_BACTU</name>
<dbReference type="RefSeq" id="WP_006920904.1">
    <property type="nucleotide sequence ID" value="NC_022873.1"/>
</dbReference>
<dbReference type="EMBL" id="CP005935">
    <property type="protein sequence ID" value="AHA69987.1"/>
    <property type="molecule type" value="Genomic_DNA"/>
</dbReference>
<dbReference type="AlphaFoldDB" id="A0A9W3KBD0"/>
<dbReference type="KEGG" id="bthu:YBT1518_03840"/>
<organism evidence="2 3">
    <name type="scientific">Bacillus thuringiensis YBT-1518</name>
    <dbReference type="NCBI Taxonomy" id="529122"/>
    <lineage>
        <taxon>Bacteria</taxon>
        <taxon>Bacillati</taxon>
        <taxon>Bacillota</taxon>
        <taxon>Bacilli</taxon>
        <taxon>Bacillales</taxon>
        <taxon>Bacillaceae</taxon>
        <taxon>Bacillus</taxon>
        <taxon>Bacillus cereus group</taxon>
    </lineage>
</organism>
<evidence type="ECO:0000256" key="1">
    <source>
        <dbReference type="SAM" id="Coils"/>
    </source>
</evidence>
<dbReference type="Proteomes" id="UP000018566">
    <property type="component" value="Chromosome"/>
</dbReference>
<sequence length="102" mass="12077">MGKYIYQELLRELQHVEHELKELDRRYTSLSIQANAGNLRHVVCSLYTERGLSMKEFANEIKVSESEIHDLIRKGMVTEKLLDLICTYFQIQKTPAFIRYIQ</sequence>
<protein>
    <submittedName>
        <fullName evidence="2">Uncharacterized protein</fullName>
    </submittedName>
</protein>
<gene>
    <name evidence="2" type="ORF">YBT1518_03840</name>
</gene>
<reference evidence="2 3" key="1">
    <citation type="submission" date="2013-05" db="EMBL/GenBank/DDBJ databases">
        <title>Complete genome sequence of Bacillus thuringiensis YBT-1518, a typical strain with high toxicity to nematode.</title>
        <authorList>
            <person name="Wang P."/>
            <person name="Zhang C."/>
            <person name="Guo M."/>
            <person name="Guo S."/>
            <person name="Zhu Y."/>
            <person name="Zheng J."/>
            <person name="Zhu L."/>
            <person name="Ruan L."/>
            <person name="Peng D."/>
            <person name="Sun M."/>
        </authorList>
    </citation>
    <scope>NUCLEOTIDE SEQUENCE [LARGE SCALE GENOMIC DNA]</scope>
    <source>
        <strain evidence="2 3">YBT-1518</strain>
    </source>
</reference>
<evidence type="ECO:0000313" key="2">
    <source>
        <dbReference type="EMBL" id="AHA69987.1"/>
    </source>
</evidence>
<proteinExistence type="predicted"/>
<evidence type="ECO:0000313" key="3">
    <source>
        <dbReference type="Proteomes" id="UP000018566"/>
    </source>
</evidence>
<keyword evidence="1" id="KW-0175">Coiled coil</keyword>
<accession>A0A9W3KBD0</accession>